<name>U9TQM9_RHIID</name>
<reference evidence="1" key="1">
    <citation type="submission" date="2013-07" db="EMBL/GenBank/DDBJ databases">
        <title>The genome of an arbuscular mycorrhizal fungus provides insights into the evolution of the oldest plant symbiosis.</title>
        <authorList>
            <consortium name="DOE Joint Genome Institute"/>
            <person name="Tisserant E."/>
            <person name="Malbreil M."/>
            <person name="Kuo A."/>
            <person name="Kohler A."/>
            <person name="Symeonidi A."/>
            <person name="Balestrini R."/>
            <person name="Charron P."/>
            <person name="Duensing N."/>
            <person name="Frei-dit-Frey N."/>
            <person name="Gianinazzi-Pearson V."/>
            <person name="Gilbert B."/>
            <person name="Handa Y."/>
            <person name="Hijri M."/>
            <person name="Kaul R."/>
            <person name="Kawaguchi M."/>
            <person name="Krajinski F."/>
            <person name="Lammers P."/>
            <person name="Lapierre D."/>
            <person name="Masclaux F.G."/>
            <person name="Murat C."/>
            <person name="Morin E."/>
            <person name="Ndikumana S."/>
            <person name="Pagni M."/>
            <person name="Petitpierre D."/>
            <person name="Requena N."/>
            <person name="Rosikiewicz P."/>
            <person name="Riley R."/>
            <person name="Saito K."/>
            <person name="San Clemente H."/>
            <person name="Shapiro H."/>
            <person name="van Tuinen D."/>
            <person name="Becard G."/>
            <person name="Bonfante P."/>
            <person name="Paszkowski U."/>
            <person name="Shachar-Hill Y."/>
            <person name="Young J.P."/>
            <person name="Sanders I.R."/>
            <person name="Henrissat B."/>
            <person name="Rensing S.A."/>
            <person name="Grigoriev I.V."/>
            <person name="Corradi N."/>
            <person name="Roux C."/>
            <person name="Martin F."/>
        </authorList>
    </citation>
    <scope>NUCLEOTIDE SEQUENCE</scope>
    <source>
        <strain evidence="1">DAOM 197198</strain>
    </source>
</reference>
<dbReference type="EMBL" id="KI287098">
    <property type="protein sequence ID" value="ESA10450.1"/>
    <property type="molecule type" value="Genomic_DNA"/>
</dbReference>
<dbReference type="HOGENOM" id="CLU_2813674_0_0_1"/>
<accession>U9TQM9</accession>
<gene>
    <name evidence="1" type="ORF">GLOINDRAFT_29441</name>
</gene>
<evidence type="ECO:0000313" key="1">
    <source>
        <dbReference type="EMBL" id="ESA10450.1"/>
    </source>
</evidence>
<protein>
    <submittedName>
        <fullName evidence="1">Uncharacterized protein</fullName>
    </submittedName>
</protein>
<dbReference type="AlphaFoldDB" id="U9TQM9"/>
<proteinExistence type="predicted"/>
<sequence>MWIQYRFLISKHTNSEKELGQVCQNDTNKDIEQVELNNITEPQNLESKGKIISFFIVSCPAEKYTKA</sequence>
<organism evidence="1">
    <name type="scientific">Rhizophagus irregularis (strain DAOM 181602 / DAOM 197198 / MUCL 43194)</name>
    <name type="common">Arbuscular mycorrhizal fungus</name>
    <name type="synonym">Glomus intraradices</name>
    <dbReference type="NCBI Taxonomy" id="747089"/>
    <lineage>
        <taxon>Eukaryota</taxon>
        <taxon>Fungi</taxon>
        <taxon>Fungi incertae sedis</taxon>
        <taxon>Mucoromycota</taxon>
        <taxon>Glomeromycotina</taxon>
        <taxon>Glomeromycetes</taxon>
        <taxon>Glomerales</taxon>
        <taxon>Glomeraceae</taxon>
        <taxon>Rhizophagus</taxon>
    </lineage>
</organism>